<accession>A0ACC1AX19</accession>
<sequence length="184" mass="21281">MANNEELLEEMNENEDSFGMVKQRFKDRSQKVVQTKEMMSKRAVQTKEILSKQAVKIAKQAEEHERFINKVFNSVFDWIDVTWIIEFELSISFVCNFVGDTSSGRSSGSGVFVSCWEQGPKIFLMYIVSSMSPLFLFGGFIIGIRNGTTTFWIFAIMPIQSSWLIFFSTQEMKSFSWFASHLLR</sequence>
<organism evidence="1 2">
    <name type="scientific">Pistacia atlantica</name>
    <dbReference type="NCBI Taxonomy" id="434234"/>
    <lineage>
        <taxon>Eukaryota</taxon>
        <taxon>Viridiplantae</taxon>
        <taxon>Streptophyta</taxon>
        <taxon>Embryophyta</taxon>
        <taxon>Tracheophyta</taxon>
        <taxon>Spermatophyta</taxon>
        <taxon>Magnoliopsida</taxon>
        <taxon>eudicotyledons</taxon>
        <taxon>Gunneridae</taxon>
        <taxon>Pentapetalae</taxon>
        <taxon>rosids</taxon>
        <taxon>malvids</taxon>
        <taxon>Sapindales</taxon>
        <taxon>Anacardiaceae</taxon>
        <taxon>Pistacia</taxon>
    </lineage>
</organism>
<dbReference type="Proteomes" id="UP001164250">
    <property type="component" value="Chromosome 8"/>
</dbReference>
<evidence type="ECO:0000313" key="2">
    <source>
        <dbReference type="Proteomes" id="UP001164250"/>
    </source>
</evidence>
<proteinExistence type="predicted"/>
<keyword evidence="2" id="KW-1185">Reference proteome</keyword>
<name>A0ACC1AX19_9ROSI</name>
<dbReference type="EMBL" id="CM047904">
    <property type="protein sequence ID" value="KAJ0091241.1"/>
    <property type="molecule type" value="Genomic_DNA"/>
</dbReference>
<reference evidence="2" key="1">
    <citation type="journal article" date="2023" name="G3 (Bethesda)">
        <title>Genome assembly and association tests identify interacting loci associated with vigor, precocity, and sex in interspecific pistachio rootstocks.</title>
        <authorList>
            <person name="Palmer W."/>
            <person name="Jacygrad E."/>
            <person name="Sagayaradj S."/>
            <person name="Cavanaugh K."/>
            <person name="Han R."/>
            <person name="Bertier L."/>
            <person name="Beede B."/>
            <person name="Kafkas S."/>
            <person name="Golino D."/>
            <person name="Preece J."/>
            <person name="Michelmore R."/>
        </authorList>
    </citation>
    <scope>NUCLEOTIDE SEQUENCE [LARGE SCALE GENOMIC DNA]</scope>
</reference>
<comment type="caution">
    <text evidence="1">The sequence shown here is derived from an EMBL/GenBank/DDBJ whole genome shotgun (WGS) entry which is preliminary data.</text>
</comment>
<evidence type="ECO:0000313" key="1">
    <source>
        <dbReference type="EMBL" id="KAJ0091241.1"/>
    </source>
</evidence>
<gene>
    <name evidence="1" type="ORF">Patl1_13534</name>
</gene>
<protein>
    <submittedName>
        <fullName evidence="1">Uncharacterized protein</fullName>
    </submittedName>
</protein>